<dbReference type="GO" id="GO:0051015">
    <property type="term" value="F:actin filament binding"/>
    <property type="evidence" value="ECO:0007669"/>
    <property type="project" value="TreeGrafter"/>
</dbReference>
<dbReference type="InterPro" id="IPR001303">
    <property type="entry name" value="Aldolase_II/adducin_N"/>
</dbReference>
<dbReference type="GO" id="GO:0014069">
    <property type="term" value="C:postsynaptic density"/>
    <property type="evidence" value="ECO:0007669"/>
    <property type="project" value="TreeGrafter"/>
</dbReference>
<feature type="compositionally biased region" description="Polar residues" evidence="2">
    <location>
        <begin position="567"/>
        <end position="595"/>
    </location>
</feature>
<evidence type="ECO:0000256" key="2">
    <source>
        <dbReference type="SAM" id="MobiDB-lite"/>
    </source>
</evidence>
<reference evidence="4 5" key="1">
    <citation type="journal article" date="2018" name="Nat. Ecol. Evol.">
        <title>Genomic signatures of mitonuclear coevolution across populations of Tigriopus californicus.</title>
        <authorList>
            <person name="Barreto F.S."/>
            <person name="Watson E.T."/>
            <person name="Lima T.G."/>
            <person name="Willett C.S."/>
            <person name="Edmands S."/>
            <person name="Li W."/>
            <person name="Burton R.S."/>
        </authorList>
    </citation>
    <scope>NUCLEOTIDE SEQUENCE [LARGE SCALE GENOMIC DNA]</scope>
    <source>
        <strain evidence="4 5">San Diego</strain>
    </source>
</reference>
<comment type="similarity">
    <text evidence="1">Belongs to the aldolase class II family. Adducin subfamily.</text>
</comment>
<dbReference type="OMA" id="LEWEAMM"/>
<feature type="region of interest" description="Disordered" evidence="2">
    <location>
        <begin position="567"/>
        <end position="666"/>
    </location>
</feature>
<evidence type="ECO:0000259" key="3">
    <source>
        <dbReference type="SMART" id="SM01007"/>
    </source>
</evidence>
<dbReference type="GO" id="GO:0005886">
    <property type="term" value="C:plasma membrane"/>
    <property type="evidence" value="ECO:0007669"/>
    <property type="project" value="UniProtKB-SubCell"/>
</dbReference>
<keyword evidence="5" id="KW-1185">Reference proteome</keyword>
<dbReference type="STRING" id="6832.A0A553PIA8"/>
<evidence type="ECO:0000313" key="5">
    <source>
        <dbReference type="Proteomes" id="UP000318571"/>
    </source>
</evidence>
<comment type="caution">
    <text evidence="4">The sequence shown here is derived from an EMBL/GenBank/DDBJ whole genome shotgun (WGS) entry which is preliminary data.</text>
</comment>
<name>A0A553PIA8_TIGCA</name>
<evidence type="ECO:0000313" key="4">
    <source>
        <dbReference type="EMBL" id="TRY77416.1"/>
    </source>
</evidence>
<dbReference type="SUPFAM" id="SSF53639">
    <property type="entry name" value="AraD/HMP-PK domain-like"/>
    <property type="match status" value="1"/>
</dbReference>
<dbReference type="PANTHER" id="PTHR10672:SF3">
    <property type="entry name" value="PROTEIN HU-LI TAI SHAO"/>
    <property type="match status" value="1"/>
</dbReference>
<dbReference type="SMART" id="SM01007">
    <property type="entry name" value="Aldolase_II"/>
    <property type="match status" value="1"/>
</dbReference>
<feature type="compositionally biased region" description="Polar residues" evidence="2">
    <location>
        <begin position="540"/>
        <end position="549"/>
    </location>
</feature>
<proteinExistence type="inferred from homology"/>
<sequence>MAEDKPFTNGNGAATDAESDEEDASKLRPVNIEQDVREMERRKRVEAIMGSKLFREELERVVTDSLRESGAEGITNMLSDMMHVKVGSSGGTRPGTSTVFPINDIRGLDSMGYTKHERALRCKLAAAYRLVSATKCGLLPLCQEACLIGDVSYHNYLGLVVEESERDILAKDLGVHNKVMLLRNHGAICCGETLEEAFLYAHHLVLACETQLKMMPMGLDNLVLIEDDVRRKVFERGQMGGGGVNSTSEGGPDGSGDKKKRTWGVGELEFEALMRNLDNSVSAQLDPNIFAILICLMAVLFLLQGYRTGFTFKQPLVKEEPAKPKSDVELPPSVSSLGYLLEEENLYKDGPLRALLANYTKQATKGAGRTKWMNSPNVYQKVEVLETGTPDPKKITKWVADDSPSRTTPIRVDDPNQFVPLGTTKKEFKKIQKAMKEGRRAGGITAGPESKVLDGATWEDRVDSVNRQYAYGDMDYKVGAASKGIIQRDYQHHATVYGSAYAKNPFDNVSSEELQEYQRIIDAKSRNEDPFSPGPGDSTMGDNTTTGELTSPMGEVVAEGASESYVVSSTVRRGETTANTATTSGAFSPVLSPTSDTEHDGDRTYNGDETDGNHTFSEGEGDTSRATDPDSTFSPKKEKKKRSGLRTPSFLKKKKKDKKSSSKDKA</sequence>
<evidence type="ECO:0000256" key="1">
    <source>
        <dbReference type="ARBA" id="ARBA00006274"/>
    </source>
</evidence>
<feature type="region of interest" description="Disordered" evidence="2">
    <location>
        <begin position="1"/>
        <end position="31"/>
    </location>
</feature>
<gene>
    <name evidence="4" type="ORF">TCAL_12434</name>
</gene>
<accession>A0A553PIA8</accession>
<feature type="compositionally biased region" description="Basic and acidic residues" evidence="2">
    <location>
        <begin position="596"/>
        <end position="606"/>
    </location>
</feature>
<organism evidence="4 5">
    <name type="scientific">Tigriopus californicus</name>
    <name type="common">Marine copepod</name>
    <dbReference type="NCBI Taxonomy" id="6832"/>
    <lineage>
        <taxon>Eukaryota</taxon>
        <taxon>Metazoa</taxon>
        <taxon>Ecdysozoa</taxon>
        <taxon>Arthropoda</taxon>
        <taxon>Crustacea</taxon>
        <taxon>Multicrustacea</taxon>
        <taxon>Hexanauplia</taxon>
        <taxon>Copepoda</taxon>
        <taxon>Harpacticoida</taxon>
        <taxon>Harpacticidae</taxon>
        <taxon>Tigriopus</taxon>
    </lineage>
</organism>
<dbReference type="Proteomes" id="UP000318571">
    <property type="component" value="Chromosome 5"/>
</dbReference>
<feature type="region of interest" description="Disordered" evidence="2">
    <location>
        <begin position="237"/>
        <end position="259"/>
    </location>
</feature>
<dbReference type="InterPro" id="IPR051017">
    <property type="entry name" value="Aldolase-II_Adducin_sf"/>
</dbReference>
<dbReference type="PANTHER" id="PTHR10672">
    <property type="entry name" value="ADDUCIN"/>
    <property type="match status" value="1"/>
</dbReference>
<dbReference type="EMBL" id="VCGU01000004">
    <property type="protein sequence ID" value="TRY77416.1"/>
    <property type="molecule type" value="Genomic_DNA"/>
</dbReference>
<protein>
    <recommendedName>
        <fullName evidence="3">Class II aldolase/adducin N-terminal domain-containing protein</fullName>
    </recommendedName>
</protein>
<feature type="domain" description="Class II aldolase/adducin N-terminal" evidence="3">
    <location>
        <begin position="64"/>
        <end position="212"/>
    </location>
</feature>
<dbReference type="InterPro" id="IPR036409">
    <property type="entry name" value="Aldolase_II/adducin_N_sf"/>
</dbReference>
<dbReference type="Gene3D" id="3.40.225.10">
    <property type="entry name" value="Class II aldolase/adducin N-terminal domain"/>
    <property type="match status" value="1"/>
</dbReference>
<dbReference type="GO" id="GO:0005856">
    <property type="term" value="C:cytoskeleton"/>
    <property type="evidence" value="ECO:0007669"/>
    <property type="project" value="TreeGrafter"/>
</dbReference>
<feature type="region of interest" description="Disordered" evidence="2">
    <location>
        <begin position="522"/>
        <end position="550"/>
    </location>
</feature>
<dbReference type="Pfam" id="PF00596">
    <property type="entry name" value="Aldolase_II"/>
    <property type="match status" value="1"/>
</dbReference>
<dbReference type="AlphaFoldDB" id="A0A553PIA8"/>